<gene>
    <name evidence="2" type="ORF">LEM8419_01054</name>
</gene>
<feature type="domain" description="SMP-30/Gluconolactonase/LRE-like region" evidence="1">
    <location>
        <begin position="12"/>
        <end position="277"/>
    </location>
</feature>
<dbReference type="InterPro" id="IPR052988">
    <property type="entry name" value="Oryzine_lactonohydrolase"/>
</dbReference>
<dbReference type="EMBL" id="CAKLPZ010000001">
    <property type="protein sequence ID" value="CAH0999754.1"/>
    <property type="molecule type" value="Genomic_DNA"/>
</dbReference>
<dbReference type="SUPFAM" id="SSF63829">
    <property type="entry name" value="Calcium-dependent phosphotriesterase"/>
    <property type="match status" value="1"/>
</dbReference>
<dbReference type="InterPro" id="IPR011042">
    <property type="entry name" value="6-blade_b-propeller_TolB-like"/>
</dbReference>
<name>A0ABN8F0C3_9BACT</name>
<comment type="caution">
    <text evidence="2">The sequence shown here is derived from an EMBL/GenBank/DDBJ whole genome shotgun (WGS) entry which is preliminary data.</text>
</comment>
<accession>A0ABN8F0C3</accession>
<dbReference type="PANTHER" id="PTHR47064">
    <property type="entry name" value="PUTATIVE (AFU_ORTHOLOGUE AFUA_1G08990)-RELATED"/>
    <property type="match status" value="1"/>
</dbReference>
<protein>
    <recommendedName>
        <fullName evidence="1">SMP-30/Gluconolactonase/LRE-like region domain-containing protein</fullName>
    </recommendedName>
</protein>
<evidence type="ECO:0000313" key="3">
    <source>
        <dbReference type="Proteomes" id="UP000837803"/>
    </source>
</evidence>
<dbReference type="InterPro" id="IPR013658">
    <property type="entry name" value="SGL"/>
</dbReference>
<evidence type="ECO:0000313" key="2">
    <source>
        <dbReference type="EMBL" id="CAH0999754.1"/>
    </source>
</evidence>
<proteinExistence type="predicted"/>
<organism evidence="2 3">
    <name type="scientific">Neolewinella maritima</name>
    <dbReference type="NCBI Taxonomy" id="1383882"/>
    <lineage>
        <taxon>Bacteria</taxon>
        <taxon>Pseudomonadati</taxon>
        <taxon>Bacteroidota</taxon>
        <taxon>Saprospiria</taxon>
        <taxon>Saprospirales</taxon>
        <taxon>Lewinellaceae</taxon>
        <taxon>Neolewinella</taxon>
    </lineage>
</organism>
<keyword evidence="3" id="KW-1185">Reference proteome</keyword>
<dbReference type="PANTHER" id="PTHR47064:SF2">
    <property type="entry name" value="SMP-30_GLUCONOLACTONASE_LRE-LIKE REGION DOMAIN-CONTAINING PROTEIN-RELATED"/>
    <property type="match status" value="1"/>
</dbReference>
<sequence length="309" mass="34758">MPTYFIPADAHEGCTWVPQQQRLYFTTTKKKDPHRVGICYLDFSAYDLARDARWGERLDESVTSLQAREWLHDANMANSMCLSEDGNGLLVCEQGDMDRPARLTRLALDTRERSVLFDGYRGKPLNSLNKVIRSQQGHLIVSDPDYGFRQHFRPPPVLEPSLYVLPRDGEPFAFDCGLEMPHGLALSPDERTLFVTDTSNDGAHDDGVTLKRRRAVYLFDFDPSTGKITNDPRYAFAVDKGVPDGCLTDGDVFLVGGGDGIYVSDLIGNYRGKIKLDRTAVNLAVVHKHLFVTADEGVYIILDWRQQLS</sequence>
<dbReference type="Gene3D" id="2.120.10.30">
    <property type="entry name" value="TolB, C-terminal domain"/>
    <property type="match status" value="1"/>
</dbReference>
<dbReference type="RefSeq" id="WP_238749968.1">
    <property type="nucleotide sequence ID" value="NZ_CAKLPZ010000001.1"/>
</dbReference>
<reference evidence="2" key="1">
    <citation type="submission" date="2021-12" db="EMBL/GenBank/DDBJ databases">
        <authorList>
            <person name="Rodrigo-Torres L."/>
            <person name="Arahal R. D."/>
            <person name="Lucena T."/>
        </authorList>
    </citation>
    <scope>NUCLEOTIDE SEQUENCE</scope>
    <source>
        <strain evidence="2">CECT 8419</strain>
    </source>
</reference>
<evidence type="ECO:0000259" key="1">
    <source>
        <dbReference type="Pfam" id="PF08450"/>
    </source>
</evidence>
<dbReference type="Pfam" id="PF08450">
    <property type="entry name" value="SGL"/>
    <property type="match status" value="1"/>
</dbReference>
<dbReference type="Proteomes" id="UP000837803">
    <property type="component" value="Unassembled WGS sequence"/>
</dbReference>